<sequence length="597" mass="67853">MEPNISKAKPRGREKSNKKSCLSDVDAWSKLDLENHVLLPREQKTLQGLLNELCKPGIRNGLLNADDQRYAKVLDAMRRIMEISHGAAVLCAARLGKSAFANMKKEQISSLIRMIEEKPSLFASPFLEGIFNNFKFQRLNASLPSSDPSEPQLLELTTHIAATKSHDRIYVQCAQDLGSSGPETSAKMQGCPDSIFLLCVGTPAVEDIGKSDLLGVPVNLSDIDVFNDGLGAIFQREEISGMQRDLGKAFIRRVRGEPVIHQTIVSMLFARAKDQVEAEFKRWDWLISQIQNNSLLEYITNKEASNVLILLANTNSDWEEISVPDLYSHLQILSAFHGSLSICPSETETQWAGCKIGDIRILDMIAQDADWKYSYRPRTCFGMGRCILPSTAVKKMVIKRGYSCGAGHVEVVDGTQRHNLRCIDTEQSHSEPYNIKIDIREPIFFHQEYIESLQTFGEYRVYISRGKILAIAHTNFDWGSKTKHFAVKRALPKDFAWFSSDHEKQQQKLKELEDFALFEYSRLLDRCDIMEKYRSIRVGVRLDIGVSELSRHGRPFVSEITRFPMADQLPSLILDQPYLTISQEWAESMIEEYTRYL</sequence>
<gene>
    <name evidence="1" type="ORF">FOQG_18447</name>
</gene>
<keyword evidence="2" id="KW-1185">Reference proteome</keyword>
<accession>X0BDD0</accession>
<reference evidence="1 2" key="1">
    <citation type="submission" date="2011-11" db="EMBL/GenBank/DDBJ databases">
        <title>The Genome Sequence of Fusarium oxysporum PHW815.</title>
        <authorList>
            <consortium name="The Broad Institute Genome Sequencing Platform"/>
            <person name="Ma L.-J."/>
            <person name="Gale L.R."/>
            <person name="Schwartz D.C."/>
            <person name="Zhou S."/>
            <person name="Corby-Kistler H."/>
            <person name="Young S.K."/>
            <person name="Zeng Q."/>
            <person name="Gargeya S."/>
            <person name="Fitzgerald M."/>
            <person name="Haas B."/>
            <person name="Abouelleil A."/>
            <person name="Alvarado L."/>
            <person name="Arachchi H.M."/>
            <person name="Berlin A."/>
            <person name="Brown A."/>
            <person name="Chapman S.B."/>
            <person name="Chen Z."/>
            <person name="Dunbar C."/>
            <person name="Freedman E."/>
            <person name="Gearin G."/>
            <person name="Goldberg J."/>
            <person name="Griggs A."/>
            <person name="Gujja S."/>
            <person name="Heiman D."/>
            <person name="Howarth C."/>
            <person name="Larson L."/>
            <person name="Lui A."/>
            <person name="MacDonald P.J.P."/>
            <person name="Montmayeur A."/>
            <person name="Murphy C."/>
            <person name="Neiman D."/>
            <person name="Pearson M."/>
            <person name="Priest M."/>
            <person name="Roberts A."/>
            <person name="Saif S."/>
            <person name="Shea T."/>
            <person name="Shenoy N."/>
            <person name="Sisk P."/>
            <person name="Stolte C."/>
            <person name="Sykes S."/>
            <person name="Wortman J."/>
            <person name="Nusbaum C."/>
            <person name="Birren B."/>
        </authorList>
    </citation>
    <scope>NUCLEOTIDE SEQUENCE [LARGE SCALE GENOMIC DNA]</scope>
    <source>
        <strain evidence="1 2">54005</strain>
    </source>
</reference>
<dbReference type="EMBL" id="JH658680">
    <property type="protein sequence ID" value="EXK76823.1"/>
    <property type="molecule type" value="Genomic_DNA"/>
</dbReference>
<evidence type="ECO:0000313" key="2">
    <source>
        <dbReference type="Proteomes" id="UP000030663"/>
    </source>
</evidence>
<dbReference type="Proteomes" id="UP000030663">
    <property type="component" value="Unassembled WGS sequence"/>
</dbReference>
<protein>
    <submittedName>
        <fullName evidence="1">Uncharacterized protein</fullName>
    </submittedName>
</protein>
<organism evidence="1 2">
    <name type="scientific">Fusarium oxysporum f. sp. raphani 54005</name>
    <dbReference type="NCBI Taxonomy" id="1089458"/>
    <lineage>
        <taxon>Eukaryota</taxon>
        <taxon>Fungi</taxon>
        <taxon>Dikarya</taxon>
        <taxon>Ascomycota</taxon>
        <taxon>Pezizomycotina</taxon>
        <taxon>Sordariomycetes</taxon>
        <taxon>Hypocreomycetidae</taxon>
        <taxon>Hypocreales</taxon>
        <taxon>Nectriaceae</taxon>
        <taxon>Fusarium</taxon>
        <taxon>Fusarium oxysporum species complex</taxon>
    </lineage>
</organism>
<proteinExistence type="predicted"/>
<dbReference type="AlphaFoldDB" id="X0BDD0"/>
<dbReference type="HOGENOM" id="CLU_457113_0_0_1"/>
<name>X0BDD0_FUSOX</name>
<evidence type="ECO:0000313" key="1">
    <source>
        <dbReference type="EMBL" id="EXK76823.1"/>
    </source>
</evidence>
<dbReference type="OrthoDB" id="5082798at2759"/>